<gene>
    <name evidence="1" type="ORF">ALPR1_20933</name>
</gene>
<evidence type="ECO:0000313" key="2">
    <source>
        <dbReference type="Proteomes" id="UP000003919"/>
    </source>
</evidence>
<organism evidence="1 2">
    <name type="scientific">Algoriphagus machipongonensis</name>
    <dbReference type="NCBI Taxonomy" id="388413"/>
    <lineage>
        <taxon>Bacteria</taxon>
        <taxon>Pseudomonadati</taxon>
        <taxon>Bacteroidota</taxon>
        <taxon>Cytophagia</taxon>
        <taxon>Cytophagales</taxon>
        <taxon>Cyclobacteriaceae</taxon>
        <taxon>Algoriphagus</taxon>
    </lineage>
</organism>
<dbReference type="AlphaFoldDB" id="A3HY68"/>
<dbReference type="EMBL" id="AAXU02000001">
    <property type="protein sequence ID" value="EAZ81541.1"/>
    <property type="molecule type" value="Genomic_DNA"/>
</dbReference>
<dbReference type="eggNOG" id="COG3210">
    <property type="taxonomic scope" value="Bacteria"/>
</dbReference>
<dbReference type="OrthoDB" id="1443240at2"/>
<keyword evidence="2" id="KW-1185">Reference proteome</keyword>
<dbReference type="Proteomes" id="UP000003919">
    <property type="component" value="Chromosome"/>
</dbReference>
<dbReference type="HOGENOM" id="CLU_638792_0_0_10"/>
<dbReference type="NCBIfam" id="TIGR04183">
    <property type="entry name" value="Por_Secre_tail"/>
    <property type="match status" value="1"/>
</dbReference>
<proteinExistence type="predicted"/>
<comment type="caution">
    <text evidence="1">The sequence shown here is derived from an EMBL/GenBank/DDBJ whole genome shotgun (WGS) entry which is preliminary data.</text>
</comment>
<name>A3HY68_9BACT</name>
<sequence>MKYRIVIFLLIYNCAQFLNPGVANGQQCAECGSPREYISGTTTLDDKRNGGLNNNRWSGSGDFSAGQIAKFSGNNVGYTWAASDFNLGGVILENGADLTLNRDNQGDNPSFTITNGCIVVGAGSILNLIYITKLENITICVEDGGQVKFDSRSGARNDFTLDQVVINLQGPNANIDFGEAEIIIEERGLEITGWTGNESDLCENSNPPIPGRAGNISWTDKIQHEELCKILNGRILPIELLYFSATKSTDFRTNLLKWETSKEWGNSHFEIERAINNLEEWKTVGRVEGNGYSNEPIKYNFLDSGLPITAGNIFYRLKQVDYTGNYSYSKTIAIQLKATNSKNTWLSYPNPSTMRSGISVDLLDVSQYQDELITISLSNMMGQRQSFLINSPGDISQIVSEWLLFKNSGIYILEIRWGENSQQIKLLRN</sequence>
<dbReference type="STRING" id="388413.ALPR1_20933"/>
<accession>A3HY68</accession>
<dbReference type="InterPro" id="IPR026444">
    <property type="entry name" value="Secre_tail"/>
</dbReference>
<reference evidence="1 2" key="1">
    <citation type="journal article" date="2011" name="J. Bacteriol.">
        <title>Complete genome sequence of Algoriphagus sp. PR1, bacterial prey of a colony-forming choanoflagellate.</title>
        <authorList>
            <person name="Alegado R.A."/>
            <person name="Ferriera S."/>
            <person name="Nusbaum C."/>
            <person name="Young S.K."/>
            <person name="Zeng Q."/>
            <person name="Imamovic A."/>
            <person name="Fairclough S.R."/>
            <person name="King N."/>
        </authorList>
    </citation>
    <scope>NUCLEOTIDE SEQUENCE [LARGE SCALE GENOMIC DNA]</scope>
    <source>
        <strain evidence="1 2">PR1</strain>
    </source>
</reference>
<dbReference type="EMBL" id="CM001023">
    <property type="protein sequence ID" value="EAZ81541.1"/>
    <property type="molecule type" value="Genomic_DNA"/>
</dbReference>
<evidence type="ECO:0000313" key="1">
    <source>
        <dbReference type="EMBL" id="EAZ81541.1"/>
    </source>
</evidence>
<dbReference type="RefSeq" id="WP_008203412.1">
    <property type="nucleotide sequence ID" value="NZ_CM001023.1"/>
</dbReference>
<protein>
    <submittedName>
        <fullName evidence="1">Cadherin domain protein</fullName>
    </submittedName>
</protein>